<dbReference type="SUPFAM" id="SSF53098">
    <property type="entry name" value="Ribonuclease H-like"/>
    <property type="match status" value="1"/>
</dbReference>
<dbReference type="Gene3D" id="2.40.50.140">
    <property type="entry name" value="Nucleic acid-binding proteins"/>
    <property type="match status" value="1"/>
</dbReference>
<dbReference type="NCBIfam" id="TIGR00573">
    <property type="entry name" value="dnaq"/>
    <property type="match status" value="1"/>
</dbReference>
<dbReference type="InterPro" id="IPR012340">
    <property type="entry name" value="NA-bd_OB-fold"/>
</dbReference>
<dbReference type="PANTHER" id="PTHR30231:SF41">
    <property type="entry name" value="DNA POLYMERASE III SUBUNIT EPSILON"/>
    <property type="match status" value="1"/>
</dbReference>
<dbReference type="OrthoDB" id="9776650at2"/>
<evidence type="ECO:0000313" key="3">
    <source>
        <dbReference type="EMBL" id="RXZ58011.1"/>
    </source>
</evidence>
<dbReference type="GO" id="GO:0045004">
    <property type="term" value="P:DNA replication proofreading"/>
    <property type="evidence" value="ECO:0007669"/>
    <property type="project" value="TreeGrafter"/>
</dbReference>
<dbReference type="Proteomes" id="UP000291269">
    <property type="component" value="Unassembled WGS sequence"/>
</dbReference>
<dbReference type="Gene3D" id="1.20.5.140">
    <property type="match status" value="1"/>
</dbReference>
<evidence type="ECO:0000259" key="2">
    <source>
        <dbReference type="SMART" id="SM00479"/>
    </source>
</evidence>
<keyword evidence="1" id="KW-0540">Nuclease</keyword>
<sequence>MDEREFLSALRSRENFKKAVVNKIVLDRRARRADFILITDQPFTPQDEEFIRDLVQKAVPPSLKAGFEIRKLVCDEQLVRQRILEYLKATHLAAAAFIKGEDISVRTGEPTVFVFGVDEAEKTFFETRNILENVAAMLEKNFCAQFRGELELKEKPVEDTEIEEEDEPVRFLATRTFPIVDFEAIDFAEVPQTATYMKDCSMAADNLTVCGEIVYIQEKISQKGKPYYSITLTDTTDKLFLSYFPKKKTEEKIKQLKQGDFIVCTGANELFNGRLRFTARYINYGRMPDHFVPEKRPSKPAPARYQLIVPEKITDYNQINLFENASLPACLTSRDFVVFDLETTGLNNSPVSGRMDAITEIGAVKIVHGEISEKFTTLVNPERKLEEENIKITGITDDMVRDAPKIGEVIPDFFKFCEGCDLVGHNVQFDFKFISYYGAQDDYMFEQKTYDTVTLAQSMLFLSNYKLNTVADYYGIKFNHHRAFDDALATAKIFIELIKAKKCLPNH</sequence>
<dbReference type="AlphaFoldDB" id="A0A4Q2K7E0"/>
<dbReference type="EMBL" id="SDOZ01000004">
    <property type="protein sequence ID" value="RXZ58011.1"/>
    <property type="molecule type" value="Genomic_DNA"/>
</dbReference>
<dbReference type="SMART" id="SM00479">
    <property type="entry name" value="EXOIII"/>
    <property type="match status" value="1"/>
</dbReference>
<proteinExistence type="predicted"/>
<dbReference type="CDD" id="cd04485">
    <property type="entry name" value="DnaE_OBF"/>
    <property type="match status" value="1"/>
</dbReference>
<dbReference type="InterPro" id="IPR036397">
    <property type="entry name" value="RNaseH_sf"/>
</dbReference>
<feature type="domain" description="Exonuclease" evidence="2">
    <location>
        <begin position="335"/>
        <end position="503"/>
    </location>
</feature>
<reference evidence="3 4" key="1">
    <citation type="journal article" date="2019" name="Gut">
        <title>Antibiotics-induced monodominance of a novel gut bacterial order.</title>
        <authorList>
            <person name="Hildebrand F."/>
            <person name="Moitinho-Silva L."/>
            <person name="Blasche S."/>
            <person name="Jahn M.T."/>
            <person name="Gossmann T.I."/>
            <person name="Heuerta-Cepas J."/>
            <person name="Hercog R."/>
            <person name="Luetge M."/>
            <person name="Bahram M."/>
            <person name="Pryszlak A."/>
            <person name="Alves R.J."/>
            <person name="Waszak S.M."/>
            <person name="Zhu A."/>
            <person name="Ye L."/>
            <person name="Costea P.I."/>
            <person name="Aalvink S."/>
            <person name="Belzer C."/>
            <person name="Forslund S.K."/>
            <person name="Sunagawa S."/>
            <person name="Hentschel U."/>
            <person name="Merten C."/>
            <person name="Patil K.R."/>
            <person name="Benes V."/>
            <person name="Bork P."/>
        </authorList>
    </citation>
    <scope>NUCLEOTIDE SEQUENCE [LARGE SCALE GENOMIC DNA]</scope>
    <source>
        <strain evidence="3 4">HDS1380</strain>
    </source>
</reference>
<organism evidence="3 4">
    <name type="scientific">Candidatus Borkfalkia ceftriaxoniphila</name>
    <dbReference type="NCBI Taxonomy" id="2508949"/>
    <lineage>
        <taxon>Bacteria</taxon>
        <taxon>Bacillati</taxon>
        <taxon>Bacillota</taxon>
        <taxon>Clostridia</taxon>
        <taxon>Christensenellales</taxon>
        <taxon>Christensenellaceae</taxon>
        <taxon>Candidatus Borkfalkia</taxon>
    </lineage>
</organism>
<comment type="caution">
    <text evidence="3">The sequence shown here is derived from an EMBL/GenBank/DDBJ whole genome shotgun (WGS) entry which is preliminary data.</text>
</comment>
<gene>
    <name evidence="3" type="ORF">ESZ91_10140</name>
</gene>
<protein>
    <recommendedName>
        <fullName evidence="2">Exonuclease domain-containing protein</fullName>
    </recommendedName>
</protein>
<dbReference type="GO" id="GO:0003677">
    <property type="term" value="F:DNA binding"/>
    <property type="evidence" value="ECO:0007669"/>
    <property type="project" value="InterPro"/>
</dbReference>
<dbReference type="CDD" id="cd06127">
    <property type="entry name" value="DEDDh"/>
    <property type="match status" value="1"/>
</dbReference>
<dbReference type="GO" id="GO:0003887">
    <property type="term" value="F:DNA-directed DNA polymerase activity"/>
    <property type="evidence" value="ECO:0007669"/>
    <property type="project" value="InterPro"/>
</dbReference>
<dbReference type="Pfam" id="PF00929">
    <property type="entry name" value="RNase_T"/>
    <property type="match status" value="1"/>
</dbReference>
<dbReference type="InterPro" id="IPR012337">
    <property type="entry name" value="RNaseH-like_sf"/>
</dbReference>
<dbReference type="Gene3D" id="3.30.420.10">
    <property type="entry name" value="Ribonuclease H-like superfamily/Ribonuclease H"/>
    <property type="match status" value="1"/>
</dbReference>
<dbReference type="InterPro" id="IPR013520">
    <property type="entry name" value="Ribonucl_H"/>
</dbReference>
<keyword evidence="1" id="KW-0269">Exonuclease</keyword>
<keyword evidence="4" id="KW-1185">Reference proteome</keyword>
<dbReference type="GO" id="GO:0008408">
    <property type="term" value="F:3'-5' exonuclease activity"/>
    <property type="evidence" value="ECO:0007669"/>
    <property type="project" value="TreeGrafter"/>
</dbReference>
<evidence type="ECO:0000256" key="1">
    <source>
        <dbReference type="ARBA" id="ARBA00022839"/>
    </source>
</evidence>
<dbReference type="PANTHER" id="PTHR30231">
    <property type="entry name" value="DNA POLYMERASE III SUBUNIT EPSILON"/>
    <property type="match status" value="1"/>
</dbReference>
<dbReference type="RefSeq" id="WP_129226900.1">
    <property type="nucleotide sequence ID" value="NZ_SDOZ01000004.1"/>
</dbReference>
<evidence type="ECO:0000313" key="4">
    <source>
        <dbReference type="Proteomes" id="UP000291269"/>
    </source>
</evidence>
<dbReference type="InterPro" id="IPR006054">
    <property type="entry name" value="DnaQ"/>
</dbReference>
<accession>A0A4Q2K7E0</accession>
<name>A0A4Q2K7E0_9FIRM</name>
<dbReference type="FunFam" id="3.30.420.10:FF:000045">
    <property type="entry name" value="3'-5' exonuclease DinG"/>
    <property type="match status" value="1"/>
</dbReference>
<keyword evidence="1" id="KW-0378">Hydrolase</keyword>
<dbReference type="GO" id="GO:0005829">
    <property type="term" value="C:cytosol"/>
    <property type="evidence" value="ECO:0007669"/>
    <property type="project" value="TreeGrafter"/>
</dbReference>